<reference evidence="3 5" key="2">
    <citation type="submission" date="2017-02" db="EMBL/GenBank/DDBJ databases">
        <authorList>
            <person name="Peterson S.W."/>
        </authorList>
    </citation>
    <scope>NUCLEOTIDE SEQUENCE [LARGE SCALE GENOMIC DNA]</scope>
    <source>
        <strain evidence="3 5">DSM 9653</strain>
    </source>
</reference>
<evidence type="ECO:0000313" key="4">
    <source>
        <dbReference type="Proteomes" id="UP000051562"/>
    </source>
</evidence>
<protein>
    <recommendedName>
        <fullName evidence="6">Nuclease homologue</fullName>
    </recommendedName>
</protein>
<keyword evidence="4" id="KW-1185">Reference proteome</keyword>
<dbReference type="RefSeq" id="WP_055730860.1">
    <property type="nucleotide sequence ID" value="NZ_FUYX01000002.1"/>
</dbReference>
<evidence type="ECO:0000313" key="2">
    <source>
        <dbReference type="EMBL" id="KQK27850.1"/>
    </source>
</evidence>
<evidence type="ECO:0008006" key="6">
    <source>
        <dbReference type="Google" id="ProtNLM"/>
    </source>
</evidence>
<dbReference type="EMBL" id="FUYX01000002">
    <property type="protein sequence ID" value="SKB52283.1"/>
    <property type="molecule type" value="Genomic_DNA"/>
</dbReference>
<feature type="signal peptide" evidence="1">
    <location>
        <begin position="1"/>
        <end position="24"/>
    </location>
</feature>
<reference evidence="2 4" key="1">
    <citation type="submission" date="2015-10" db="EMBL/GenBank/DDBJ databases">
        <title>Draft genome of Bosea thiooxidans.</title>
        <authorList>
            <person name="Wang X."/>
        </authorList>
    </citation>
    <scope>NUCLEOTIDE SEQUENCE [LARGE SCALE GENOMIC DNA]</scope>
    <source>
        <strain evidence="2 4">CGMCC 9174</strain>
    </source>
</reference>
<dbReference type="Proteomes" id="UP000190130">
    <property type="component" value="Unassembled WGS sequence"/>
</dbReference>
<feature type="chain" id="PRO_5014520590" description="Nuclease homologue" evidence="1">
    <location>
        <begin position="25"/>
        <end position="257"/>
    </location>
</feature>
<dbReference type="OrthoDB" id="7618306at2"/>
<name>A0A0Q3SQV2_9HYPH</name>
<evidence type="ECO:0000256" key="1">
    <source>
        <dbReference type="SAM" id="SignalP"/>
    </source>
</evidence>
<dbReference type="Proteomes" id="UP000051562">
    <property type="component" value="Unassembled WGS sequence"/>
</dbReference>
<sequence>MRVKSLLVLVAFAILPALPGRAGADCPGPAVETTPARLARIDAAGDLVLADGRTIRLLGLAPRQDAEEAARFAAGLQPFLGSALELELRGEQDRWGRFPARLFIPPEASGGDRRELAQLLGRSGAALPLPEPGLQPCPPGAAAVHTSVTNRRQAVPPSAVDGHDLAAVKAQEGRYVMLEGRIASVGERAQRTYLNFSRRPKEAASIVIPRRLWRELQSAGWTAGSLGGKRLRAYGILSGRDGLLLEAGSRAALELID</sequence>
<proteinExistence type="predicted"/>
<dbReference type="AlphaFoldDB" id="A0A0Q3SQV2"/>
<accession>A0A0Q3SQV2</accession>
<keyword evidence="1" id="KW-0732">Signal</keyword>
<dbReference type="STRING" id="53254.SAMN05660750_01154"/>
<gene>
    <name evidence="2" type="ORF">ARD30_24685</name>
    <name evidence="3" type="ORF">SAMN05660750_01154</name>
</gene>
<organism evidence="2 4">
    <name type="scientific">Bosea thiooxidans</name>
    <dbReference type="NCBI Taxonomy" id="53254"/>
    <lineage>
        <taxon>Bacteria</taxon>
        <taxon>Pseudomonadati</taxon>
        <taxon>Pseudomonadota</taxon>
        <taxon>Alphaproteobacteria</taxon>
        <taxon>Hyphomicrobiales</taxon>
        <taxon>Boseaceae</taxon>
        <taxon>Bosea</taxon>
    </lineage>
</organism>
<dbReference type="EMBL" id="LMAR01000091">
    <property type="protein sequence ID" value="KQK27850.1"/>
    <property type="molecule type" value="Genomic_DNA"/>
</dbReference>
<evidence type="ECO:0000313" key="5">
    <source>
        <dbReference type="Proteomes" id="UP000190130"/>
    </source>
</evidence>
<evidence type="ECO:0000313" key="3">
    <source>
        <dbReference type="EMBL" id="SKB52283.1"/>
    </source>
</evidence>